<dbReference type="AlphaFoldDB" id="A0A5N6R5L4"/>
<reference evidence="1 2" key="1">
    <citation type="submission" date="2019-06" db="EMBL/GenBank/DDBJ databases">
        <title>A chromosomal-level reference genome of Carpinus fangiana (Coryloideae, Betulaceae).</title>
        <authorList>
            <person name="Yang X."/>
            <person name="Wang Z."/>
            <person name="Zhang L."/>
            <person name="Hao G."/>
            <person name="Liu J."/>
            <person name="Yang Y."/>
        </authorList>
    </citation>
    <scope>NUCLEOTIDE SEQUENCE [LARGE SCALE GENOMIC DNA]</scope>
    <source>
        <strain evidence="1">Cfa_2016G</strain>
        <tissue evidence="1">Leaf</tissue>
    </source>
</reference>
<name>A0A5N6R5L4_9ROSI</name>
<organism evidence="1 2">
    <name type="scientific">Carpinus fangiana</name>
    <dbReference type="NCBI Taxonomy" id="176857"/>
    <lineage>
        <taxon>Eukaryota</taxon>
        <taxon>Viridiplantae</taxon>
        <taxon>Streptophyta</taxon>
        <taxon>Embryophyta</taxon>
        <taxon>Tracheophyta</taxon>
        <taxon>Spermatophyta</taxon>
        <taxon>Magnoliopsida</taxon>
        <taxon>eudicotyledons</taxon>
        <taxon>Gunneridae</taxon>
        <taxon>Pentapetalae</taxon>
        <taxon>rosids</taxon>
        <taxon>fabids</taxon>
        <taxon>Fagales</taxon>
        <taxon>Betulaceae</taxon>
        <taxon>Carpinus</taxon>
    </lineage>
</organism>
<dbReference type="Proteomes" id="UP000327013">
    <property type="component" value="Chromosome 5"/>
</dbReference>
<keyword evidence="2" id="KW-1185">Reference proteome</keyword>
<dbReference type="PANTHER" id="PTHR34196:SF2">
    <property type="entry name" value="OS02G0697700 PROTEIN"/>
    <property type="match status" value="1"/>
</dbReference>
<dbReference type="EMBL" id="CM017325">
    <property type="protein sequence ID" value="KAE8055713.1"/>
    <property type="molecule type" value="Genomic_DNA"/>
</dbReference>
<gene>
    <name evidence="1" type="ORF">FH972_012536</name>
</gene>
<dbReference type="PANTHER" id="PTHR34196">
    <property type="entry name" value="OS02G0697700 PROTEIN"/>
    <property type="match status" value="1"/>
</dbReference>
<accession>A0A5N6R5L4</accession>
<evidence type="ECO:0000313" key="1">
    <source>
        <dbReference type="EMBL" id="KAE8055713.1"/>
    </source>
</evidence>
<dbReference type="OrthoDB" id="1909326at2759"/>
<proteinExistence type="predicted"/>
<evidence type="ECO:0000313" key="2">
    <source>
        <dbReference type="Proteomes" id="UP000327013"/>
    </source>
</evidence>
<protein>
    <submittedName>
        <fullName evidence="1">Uncharacterized protein</fullName>
    </submittedName>
</protein>
<sequence>MFSVYFHLGYIGSSNFCIFIGDVVAKCCNDDREILPPISEATAAATGAIPASHGIEVAGEFKPVEHPTEPLNNDRPIQCPLPEPSVLNVSFKLVVSSRIFCYK</sequence>